<dbReference type="InterPro" id="IPR043502">
    <property type="entry name" value="DNA/RNA_pol_sf"/>
</dbReference>
<dbReference type="InterPro" id="IPR013103">
    <property type="entry name" value="RVT_2"/>
</dbReference>
<dbReference type="Proteomes" id="UP001140091">
    <property type="component" value="Unassembled WGS sequence"/>
</dbReference>
<protein>
    <recommendedName>
        <fullName evidence="2">Reverse transcriptase Ty1/copia-type domain-containing protein</fullName>
    </recommendedName>
</protein>
<evidence type="ECO:0000259" key="2">
    <source>
        <dbReference type="Pfam" id="PF07727"/>
    </source>
</evidence>
<feature type="non-terminal residue" evidence="3">
    <location>
        <position position="385"/>
    </location>
</feature>
<reference evidence="3" key="1">
    <citation type="submission" date="2022-06" db="EMBL/GenBank/DDBJ databases">
        <title>Genome Sequence of Candolleomyces eurysporus.</title>
        <authorList>
            <person name="Buettner E."/>
        </authorList>
    </citation>
    <scope>NUCLEOTIDE SEQUENCE</scope>
    <source>
        <strain evidence="3">VTCC 930004</strain>
    </source>
</reference>
<accession>A0A9W8J6C7</accession>
<keyword evidence="4" id="KW-1185">Reference proteome</keyword>
<dbReference type="Pfam" id="PF07727">
    <property type="entry name" value="RVT_2"/>
    <property type="match status" value="1"/>
</dbReference>
<feature type="domain" description="Reverse transcriptase Ty1/copia-type" evidence="2">
    <location>
        <begin position="159"/>
        <end position="384"/>
    </location>
</feature>
<dbReference type="OrthoDB" id="3344688at2759"/>
<organism evidence="3 4">
    <name type="scientific">Candolleomyces eurysporus</name>
    <dbReference type="NCBI Taxonomy" id="2828524"/>
    <lineage>
        <taxon>Eukaryota</taxon>
        <taxon>Fungi</taxon>
        <taxon>Dikarya</taxon>
        <taxon>Basidiomycota</taxon>
        <taxon>Agaricomycotina</taxon>
        <taxon>Agaricomycetes</taxon>
        <taxon>Agaricomycetidae</taxon>
        <taxon>Agaricales</taxon>
        <taxon>Agaricineae</taxon>
        <taxon>Psathyrellaceae</taxon>
        <taxon>Candolleomyces</taxon>
    </lineage>
</organism>
<feature type="region of interest" description="Disordered" evidence="1">
    <location>
        <begin position="1"/>
        <end position="58"/>
    </location>
</feature>
<name>A0A9W8J6C7_9AGAR</name>
<comment type="caution">
    <text evidence="3">The sequence shown here is derived from an EMBL/GenBank/DDBJ whole genome shotgun (WGS) entry which is preliminary data.</text>
</comment>
<evidence type="ECO:0000313" key="3">
    <source>
        <dbReference type="EMBL" id="KAJ2928249.1"/>
    </source>
</evidence>
<evidence type="ECO:0000256" key="1">
    <source>
        <dbReference type="SAM" id="MobiDB-lite"/>
    </source>
</evidence>
<feature type="compositionally biased region" description="Low complexity" evidence="1">
    <location>
        <begin position="30"/>
        <end position="43"/>
    </location>
</feature>
<dbReference type="EMBL" id="JANBPK010000934">
    <property type="protein sequence ID" value="KAJ2928249.1"/>
    <property type="molecule type" value="Genomic_DNA"/>
</dbReference>
<evidence type="ECO:0000313" key="4">
    <source>
        <dbReference type="Proteomes" id="UP001140091"/>
    </source>
</evidence>
<sequence length="385" mass="43486">MLGHRRRTTHPVARREEGQDMVIGQGQGGADQQAVDQGGAQNNNPPPEDENPFYPGPIRAQDIQDEEEVDMQSALRATNVVESLLHTYGITSEYIPIQMALEMVMDMATNPERHDLQHAFGAATRPDDCPRSFKEAMSRPDGDKWLEAAQTEMDALIENGTWELTELPEGRREVGSRWVFIIKRKADGTIDRYKARLVAKGYSQIPGIDFDQVFSPATRLASLRTVLAQAAMRGEYIESIDISNAYLNGEIEDQYEVYMTQPEGFKVNSPDGRKWVCKLKKGLYGLKQSGRLWYHKLATELENIGFTQIKSDPSIYVWAKDGIRVTLPVFVDDITITSKSKSKIQEVKDALRKVFKVKDLGPTTYLLGIKVDYNQENRILELSQT</sequence>
<gene>
    <name evidence="3" type="ORF">H1R20_g8860</name>
</gene>
<dbReference type="AlphaFoldDB" id="A0A9W8J6C7"/>
<dbReference type="SUPFAM" id="SSF56672">
    <property type="entry name" value="DNA/RNA polymerases"/>
    <property type="match status" value="1"/>
</dbReference>
<proteinExistence type="predicted"/>